<comment type="caution">
    <text evidence="1">The sequence shown here is derived from an EMBL/GenBank/DDBJ whole genome shotgun (WGS) entry which is preliminary data.</text>
</comment>
<evidence type="ECO:0000313" key="2">
    <source>
        <dbReference type="Proteomes" id="UP000752696"/>
    </source>
</evidence>
<dbReference type="EMBL" id="CAJDYZ010010983">
    <property type="protein sequence ID" value="CAD1478746.1"/>
    <property type="molecule type" value="Genomic_DNA"/>
</dbReference>
<dbReference type="Proteomes" id="UP000752696">
    <property type="component" value="Unassembled WGS sequence"/>
</dbReference>
<sequence length="99" mass="11432">MMRLPPHRGNLRLESNNEYRYPWKPDSRIASCILEASFFASVLFFTLVHERRSLELGGHRDDANSTDLPSSRFTVFEVQRQGLNRVEGSYKRGKTIGNC</sequence>
<proteinExistence type="predicted"/>
<organism evidence="1 2">
    <name type="scientific">Heterotrigona itama</name>
    <dbReference type="NCBI Taxonomy" id="395501"/>
    <lineage>
        <taxon>Eukaryota</taxon>
        <taxon>Metazoa</taxon>
        <taxon>Ecdysozoa</taxon>
        <taxon>Arthropoda</taxon>
        <taxon>Hexapoda</taxon>
        <taxon>Insecta</taxon>
        <taxon>Pterygota</taxon>
        <taxon>Neoptera</taxon>
        <taxon>Endopterygota</taxon>
        <taxon>Hymenoptera</taxon>
        <taxon>Apocrita</taxon>
        <taxon>Aculeata</taxon>
        <taxon>Apoidea</taxon>
        <taxon>Anthophila</taxon>
        <taxon>Apidae</taxon>
        <taxon>Heterotrigona</taxon>
    </lineage>
</organism>
<protein>
    <submittedName>
        <fullName evidence="1">Uncharacterized protein</fullName>
    </submittedName>
</protein>
<accession>A0A6V7HGR4</accession>
<name>A0A6V7HGR4_9HYME</name>
<reference evidence="1" key="1">
    <citation type="submission" date="2020-07" db="EMBL/GenBank/DDBJ databases">
        <authorList>
            <person name="Nazaruddin N."/>
        </authorList>
    </citation>
    <scope>NUCLEOTIDE SEQUENCE</scope>
</reference>
<dbReference type="AlphaFoldDB" id="A0A6V7HGR4"/>
<gene>
    <name evidence="1" type="ORF">MHI_LOCUS823600</name>
</gene>
<keyword evidence="2" id="KW-1185">Reference proteome</keyword>
<evidence type="ECO:0000313" key="1">
    <source>
        <dbReference type="EMBL" id="CAD1478746.1"/>
    </source>
</evidence>